<dbReference type="InterPro" id="IPR052189">
    <property type="entry name" value="L-asp_N-monooxygenase_NS-form"/>
</dbReference>
<dbReference type="Pfam" id="PF13454">
    <property type="entry name" value="NAD_binding_9"/>
    <property type="match status" value="1"/>
</dbReference>
<reference evidence="2 3" key="1">
    <citation type="submission" date="2019-02" db="EMBL/GenBank/DDBJ databases">
        <title>Pedobacter sp. RP-1-13 sp. nov., isolated from Arctic soil.</title>
        <authorList>
            <person name="Dahal R.H."/>
        </authorList>
    </citation>
    <scope>NUCLEOTIDE SEQUENCE [LARGE SCALE GENOMIC DNA]</scope>
    <source>
        <strain evidence="2 3">RP-1-13</strain>
    </source>
</reference>
<name>A0A4R0MR37_9SPHI</name>
<dbReference type="OrthoDB" id="6309046at2"/>
<organism evidence="2 3">
    <name type="scientific">Pedobacter frigiditerrae</name>
    <dbReference type="NCBI Taxonomy" id="2530452"/>
    <lineage>
        <taxon>Bacteria</taxon>
        <taxon>Pseudomonadati</taxon>
        <taxon>Bacteroidota</taxon>
        <taxon>Sphingobacteriia</taxon>
        <taxon>Sphingobacteriales</taxon>
        <taxon>Sphingobacteriaceae</taxon>
        <taxon>Pedobacter</taxon>
    </lineage>
</organism>
<dbReference type="Gene3D" id="3.50.50.60">
    <property type="entry name" value="FAD/NAD(P)-binding domain"/>
    <property type="match status" value="1"/>
</dbReference>
<keyword evidence="3" id="KW-1185">Reference proteome</keyword>
<dbReference type="AlphaFoldDB" id="A0A4R0MR37"/>
<dbReference type="Proteomes" id="UP000292884">
    <property type="component" value="Unassembled WGS sequence"/>
</dbReference>
<accession>A0A4R0MR37</accession>
<proteinExistence type="predicted"/>
<dbReference type="InterPro" id="IPR036188">
    <property type="entry name" value="FAD/NAD-bd_sf"/>
</dbReference>
<dbReference type="RefSeq" id="WP_131554150.1">
    <property type="nucleotide sequence ID" value="NZ_SJSK01000004.1"/>
</dbReference>
<dbReference type="InterPro" id="IPR038732">
    <property type="entry name" value="HpyO/CreE_NAD-binding"/>
</dbReference>
<dbReference type="PANTHER" id="PTHR40254">
    <property type="entry name" value="BLR0577 PROTEIN"/>
    <property type="match status" value="1"/>
</dbReference>
<evidence type="ECO:0000259" key="1">
    <source>
        <dbReference type="Pfam" id="PF13454"/>
    </source>
</evidence>
<comment type="caution">
    <text evidence="2">The sequence shown here is derived from an EMBL/GenBank/DDBJ whole genome shotgun (WGS) entry which is preliminary data.</text>
</comment>
<dbReference type="SUPFAM" id="SSF51905">
    <property type="entry name" value="FAD/NAD(P)-binding domain"/>
    <property type="match status" value="1"/>
</dbReference>
<evidence type="ECO:0000313" key="3">
    <source>
        <dbReference type="Proteomes" id="UP000292884"/>
    </source>
</evidence>
<feature type="domain" description="FAD-dependent urate hydroxylase HpyO/Asp monooxygenase CreE-like FAD/NAD(P)-binding" evidence="1">
    <location>
        <begin position="9"/>
        <end position="170"/>
    </location>
</feature>
<sequence length="568" mass="64707">MDKTKKSIAILGGGPSALFMYKRFVEAKRDDIEISIFERKQTLGAGMPYSAEGANYEHITNVSDNEIPTIVCHIADWVKTLPADYLAKFNIDPNHFNEYRVLPRLFFGKYLAAQFELLKQKADEVELQTNIYLGANVTDIVDLPKEDKVKVKLADDNSYTFDHVIVCTGHNWPKKHEDKIDGYFDSPYPPSKLSLQINHPVAIKGSSLTAIDAIRTLSRKNGRFELDKNDELTYVLNKQSEGFKLVMHSRNGMLPAVRFHLEDPRLSGKSLLGKEEIQVHRQENDGFISLDYIFDKDFKEIIKTKAPEFYSQIAEMRMEGFVDFLMDLRERLDPFQLLKAEYLEAEKSIKRKQSVYWKELLAMLSFAMNYPAKYLTAEDMLRLQKTLMPLISIVIAFVPQSSCVELLALHKAGVLDLISVGADSEIEVKKDGGIVYHYQAENGKPEAVYYKTFIDCVGQPHLNYNQFPFKSLVDDRTISPAKLKFKSKEEGEVARVDDEEAIELTETGNYYLKVPGIAINDNFNVVDEYGAFNDRIFMMAVPYIGGFNPDYSGLDFSEEASARIIKSI</sequence>
<dbReference type="PANTHER" id="PTHR40254:SF1">
    <property type="entry name" value="BLR0577 PROTEIN"/>
    <property type="match status" value="1"/>
</dbReference>
<evidence type="ECO:0000313" key="2">
    <source>
        <dbReference type="EMBL" id="TCC89163.1"/>
    </source>
</evidence>
<protein>
    <recommendedName>
        <fullName evidence="1">FAD-dependent urate hydroxylase HpyO/Asp monooxygenase CreE-like FAD/NAD(P)-binding domain-containing protein</fullName>
    </recommendedName>
</protein>
<gene>
    <name evidence="2" type="ORF">EZ428_15795</name>
</gene>
<dbReference type="EMBL" id="SJSK01000004">
    <property type="protein sequence ID" value="TCC89163.1"/>
    <property type="molecule type" value="Genomic_DNA"/>
</dbReference>